<gene>
    <name evidence="1" type="ORF">EAH86_00725</name>
</gene>
<protein>
    <submittedName>
        <fullName evidence="1">Uncharacterized protein</fullName>
    </submittedName>
</protein>
<evidence type="ECO:0000313" key="2">
    <source>
        <dbReference type="Proteomes" id="UP000317722"/>
    </source>
</evidence>
<dbReference type="Proteomes" id="UP000317722">
    <property type="component" value="Unassembled WGS sequence"/>
</dbReference>
<dbReference type="EMBL" id="RCZM01000001">
    <property type="protein sequence ID" value="TPG19075.1"/>
    <property type="molecule type" value="Genomic_DNA"/>
</dbReference>
<reference evidence="1 2" key="1">
    <citation type="journal article" date="2019" name="Environ. Microbiol.">
        <title>Species interactions and distinct microbial communities in high Arctic permafrost affected cryosols are associated with the CH4 and CO2 gas fluxes.</title>
        <authorList>
            <person name="Altshuler I."/>
            <person name="Hamel J."/>
            <person name="Turney S."/>
            <person name="Magnuson E."/>
            <person name="Levesque R."/>
            <person name="Greer C."/>
            <person name="Whyte L.G."/>
        </authorList>
    </citation>
    <scope>NUCLEOTIDE SEQUENCE [LARGE SCALE GENOMIC DNA]</scope>
    <source>
        <strain evidence="1 2">S9.3A</strain>
    </source>
</reference>
<sequence length="142" mass="13810">MCALVLTACSPSATDGGGASVAPPDGCPDVRLAPGAVATSIAFGYDAKAVATGEGAGVRLCLQGFPNKSVAVTAPPGVEISPATLTTGGTGKDVLMLTVTARSGPGGALAVRLEDPSGHVAARSAGPSVVVEGTTWRLVKQP</sequence>
<proteinExistence type="predicted"/>
<keyword evidence="2" id="KW-1185">Reference proteome</keyword>
<evidence type="ECO:0000313" key="1">
    <source>
        <dbReference type="EMBL" id="TPG19075.1"/>
    </source>
</evidence>
<comment type="caution">
    <text evidence="1">The sequence shown here is derived from an EMBL/GenBank/DDBJ whole genome shotgun (WGS) entry which is preliminary data.</text>
</comment>
<dbReference type="AlphaFoldDB" id="A0A502CZU9"/>
<organism evidence="1 2">
    <name type="scientific">Pedococcus bigeumensis</name>
    <dbReference type="NCBI Taxonomy" id="433644"/>
    <lineage>
        <taxon>Bacteria</taxon>
        <taxon>Bacillati</taxon>
        <taxon>Actinomycetota</taxon>
        <taxon>Actinomycetes</taxon>
        <taxon>Micrococcales</taxon>
        <taxon>Intrasporangiaceae</taxon>
        <taxon>Pedococcus</taxon>
    </lineage>
</organism>
<accession>A0A502CZU9</accession>
<name>A0A502CZU9_9MICO</name>